<comment type="caution">
    <text evidence="1">The sequence shown here is derived from an EMBL/GenBank/DDBJ whole genome shotgun (WGS) entry which is preliminary data.</text>
</comment>
<dbReference type="EMBL" id="JACOPO010000001">
    <property type="protein sequence ID" value="MBC5721445.1"/>
    <property type="molecule type" value="Genomic_DNA"/>
</dbReference>
<dbReference type="PANTHER" id="PTHR42967:SF1">
    <property type="entry name" value="MBL FOLD METALLO-HYDROLASE"/>
    <property type="match status" value="1"/>
</dbReference>
<keyword evidence="2" id="KW-1185">Reference proteome</keyword>
<dbReference type="AlphaFoldDB" id="A0A8J6M2C2"/>
<dbReference type="InterPro" id="IPR036866">
    <property type="entry name" value="RibonucZ/Hydroxyglut_hydro"/>
</dbReference>
<dbReference type="PANTHER" id="PTHR42967">
    <property type="entry name" value="METAL DEPENDENT HYDROLASE"/>
    <property type="match status" value="1"/>
</dbReference>
<dbReference type="Gene3D" id="3.60.15.10">
    <property type="entry name" value="Ribonuclease Z/Hydroxyacylglutathione hydrolase-like"/>
    <property type="match status" value="1"/>
</dbReference>
<dbReference type="Pfam" id="PF13483">
    <property type="entry name" value="Lactamase_B_3"/>
    <property type="match status" value="1"/>
</dbReference>
<accession>A0A8J6M2C2</accession>
<name>A0A8J6M2C2_9FIRM</name>
<protein>
    <submittedName>
        <fullName evidence="1">MBL fold metallo-hydrolase</fullName>
    </submittedName>
</protein>
<reference evidence="1" key="1">
    <citation type="submission" date="2020-08" db="EMBL/GenBank/DDBJ databases">
        <title>Genome public.</title>
        <authorList>
            <person name="Liu C."/>
            <person name="Sun Q."/>
        </authorList>
    </citation>
    <scope>NUCLEOTIDE SEQUENCE</scope>
    <source>
        <strain evidence="1">NSJ-23</strain>
    </source>
</reference>
<dbReference type="SUPFAM" id="SSF56281">
    <property type="entry name" value="Metallo-hydrolase/oxidoreductase"/>
    <property type="match status" value="1"/>
</dbReference>
<evidence type="ECO:0000313" key="2">
    <source>
        <dbReference type="Proteomes" id="UP000628736"/>
    </source>
</evidence>
<organism evidence="1 2">
    <name type="scientific">Flintibacter hominis</name>
    <dbReference type="NCBI Taxonomy" id="2763048"/>
    <lineage>
        <taxon>Bacteria</taxon>
        <taxon>Bacillati</taxon>
        <taxon>Bacillota</taxon>
        <taxon>Clostridia</taxon>
        <taxon>Eubacteriales</taxon>
        <taxon>Flintibacter</taxon>
    </lineage>
</organism>
<proteinExistence type="predicted"/>
<gene>
    <name evidence="1" type="ORF">H8S11_01210</name>
</gene>
<dbReference type="Proteomes" id="UP000628736">
    <property type="component" value="Unassembled WGS sequence"/>
</dbReference>
<evidence type="ECO:0000313" key="1">
    <source>
        <dbReference type="EMBL" id="MBC5721445.1"/>
    </source>
</evidence>
<sequence length="205" mass="22619">MKLIWNGHSCFTIQSEDGTLVLDPYQDGSVPGLSPLSLTADLVLCSHEHRDHGARETVALTGRTAAFQVDRLDTFHDDSQGSQRGKNTIHILSSQGLRVAHLGDLGCFPTPEQMDRLMGLDALLLPVGGYYTIDAQQAHELVRALRPRVVVPMHYRSDSFGFDVIARLEDFLDLCDHVVRYDGNTLELTCDTPAQTAVLTYQAGK</sequence>
<dbReference type="RefSeq" id="WP_186851908.1">
    <property type="nucleotide sequence ID" value="NZ_JACOPO010000001.1"/>
</dbReference>